<evidence type="ECO:0000256" key="5">
    <source>
        <dbReference type="ARBA" id="ARBA00052787"/>
    </source>
</evidence>
<comment type="catalytic activity">
    <reaction evidence="5">
        <text>D-glyceraldehyde 3-phosphate + phosphate + NADP(+) = (2R)-3-phospho-glyceroyl phosphate + NADPH + H(+)</text>
        <dbReference type="Rhea" id="RHEA:10296"/>
        <dbReference type="ChEBI" id="CHEBI:15378"/>
        <dbReference type="ChEBI" id="CHEBI:43474"/>
        <dbReference type="ChEBI" id="CHEBI:57604"/>
        <dbReference type="ChEBI" id="CHEBI:57783"/>
        <dbReference type="ChEBI" id="CHEBI:58349"/>
        <dbReference type="ChEBI" id="CHEBI:59776"/>
        <dbReference type="EC" id="1.2.1.13"/>
    </reaction>
</comment>
<comment type="similarity">
    <text evidence="2 7">Belongs to the glyceraldehyde-3-phosphate dehydrogenase family.</text>
</comment>
<feature type="domain" description="Glyceraldehyde 3-phosphate dehydrogenase NAD(P) binding" evidence="9">
    <location>
        <begin position="68"/>
        <end position="220"/>
    </location>
</feature>
<evidence type="ECO:0000256" key="3">
    <source>
        <dbReference type="ARBA" id="ARBA00022567"/>
    </source>
</evidence>
<evidence type="ECO:0000259" key="9">
    <source>
        <dbReference type="SMART" id="SM00846"/>
    </source>
</evidence>
<dbReference type="Pfam" id="PF02800">
    <property type="entry name" value="Gp_dh_C"/>
    <property type="match status" value="1"/>
</dbReference>
<comment type="pathway">
    <text evidence="1">Carbohydrate biosynthesis; Calvin cycle.</text>
</comment>
<dbReference type="PANTHER" id="PTHR43148">
    <property type="entry name" value="GLYCERALDEHYDE-3-PHOSPHATE DEHYDROGENASE 2"/>
    <property type="match status" value="1"/>
</dbReference>
<keyword evidence="4 8" id="KW-0560">Oxidoreductase</keyword>
<dbReference type="EMBL" id="CP144751">
    <property type="protein sequence ID" value="WVZ85937.1"/>
    <property type="molecule type" value="Genomic_DNA"/>
</dbReference>
<proteinExistence type="inferred from homology"/>
<dbReference type="PROSITE" id="PS00071">
    <property type="entry name" value="GAPDH"/>
    <property type="match status" value="1"/>
</dbReference>
<dbReference type="PRINTS" id="PR00078">
    <property type="entry name" value="G3PDHDRGNASE"/>
</dbReference>
<dbReference type="Gene3D" id="3.40.50.720">
    <property type="entry name" value="NAD(P)-binding Rossmann-like Domain"/>
    <property type="match status" value="1"/>
</dbReference>
<dbReference type="GO" id="GO:0050661">
    <property type="term" value="F:NADP binding"/>
    <property type="evidence" value="ECO:0007669"/>
    <property type="project" value="InterPro"/>
</dbReference>
<evidence type="ECO:0000256" key="6">
    <source>
        <dbReference type="ARBA" id="ARBA00063826"/>
    </source>
</evidence>
<dbReference type="FunFam" id="3.40.50.720:FF:000001">
    <property type="entry name" value="Glyceraldehyde-3-phosphate dehydrogenase"/>
    <property type="match status" value="1"/>
</dbReference>
<gene>
    <name evidence="10" type="ORF">U9M48_032793</name>
</gene>
<keyword evidence="3" id="KW-0113">Calvin cycle</keyword>
<dbReference type="GO" id="GO:0051287">
    <property type="term" value="F:NAD binding"/>
    <property type="evidence" value="ECO:0007669"/>
    <property type="project" value="InterPro"/>
</dbReference>
<evidence type="ECO:0000256" key="1">
    <source>
        <dbReference type="ARBA" id="ARBA00005215"/>
    </source>
</evidence>
<evidence type="ECO:0000256" key="4">
    <source>
        <dbReference type="ARBA" id="ARBA00023002"/>
    </source>
</evidence>
<dbReference type="FunFam" id="3.30.360.10:FF:000002">
    <property type="entry name" value="Glyceraldehyde-3-phosphate dehydrogenase"/>
    <property type="match status" value="1"/>
</dbReference>
<reference evidence="10 11" key="1">
    <citation type="submission" date="2024-02" db="EMBL/GenBank/DDBJ databases">
        <title>High-quality chromosome-scale genome assembly of Pensacola bahiagrass (Paspalum notatum Flugge var. saurae).</title>
        <authorList>
            <person name="Vega J.M."/>
            <person name="Podio M."/>
            <person name="Orjuela J."/>
            <person name="Siena L.A."/>
            <person name="Pessino S.C."/>
            <person name="Combes M.C."/>
            <person name="Mariac C."/>
            <person name="Albertini E."/>
            <person name="Pupilli F."/>
            <person name="Ortiz J.P.A."/>
            <person name="Leblanc O."/>
        </authorList>
    </citation>
    <scope>NUCLEOTIDE SEQUENCE [LARGE SCALE GENOMIC DNA]</scope>
    <source>
        <strain evidence="10">R1</strain>
        <tissue evidence="10">Leaf</tissue>
    </source>
</reference>
<dbReference type="InterPro" id="IPR020831">
    <property type="entry name" value="GlycerAld/Erythrose_P_DH"/>
</dbReference>
<dbReference type="InterPro" id="IPR020829">
    <property type="entry name" value="GlycerAld_3-P_DH_cat"/>
</dbReference>
<dbReference type="SUPFAM" id="SSF51735">
    <property type="entry name" value="NAD(P)-binding Rossmann-fold domains"/>
    <property type="match status" value="1"/>
</dbReference>
<dbReference type="CDD" id="cd05214">
    <property type="entry name" value="GAPDH_I_N"/>
    <property type="match status" value="1"/>
</dbReference>
<dbReference type="InterPro" id="IPR020830">
    <property type="entry name" value="GlycerAld_3-P_DH_AS"/>
</dbReference>
<organism evidence="10 11">
    <name type="scientific">Paspalum notatum var. saurae</name>
    <dbReference type="NCBI Taxonomy" id="547442"/>
    <lineage>
        <taxon>Eukaryota</taxon>
        <taxon>Viridiplantae</taxon>
        <taxon>Streptophyta</taxon>
        <taxon>Embryophyta</taxon>
        <taxon>Tracheophyta</taxon>
        <taxon>Spermatophyta</taxon>
        <taxon>Magnoliopsida</taxon>
        <taxon>Liliopsida</taxon>
        <taxon>Poales</taxon>
        <taxon>Poaceae</taxon>
        <taxon>PACMAD clade</taxon>
        <taxon>Panicoideae</taxon>
        <taxon>Andropogonodae</taxon>
        <taxon>Paspaleae</taxon>
        <taxon>Paspalinae</taxon>
        <taxon>Paspalum</taxon>
    </lineage>
</organism>
<accession>A0AAQ3UA10</accession>
<dbReference type="GO" id="GO:0047100">
    <property type="term" value="F:glyceraldehyde-3-phosphate dehydrogenase (NADP+) (phosphorylating) activity"/>
    <property type="evidence" value="ECO:0007669"/>
    <property type="project" value="UniProtKB-EC"/>
</dbReference>
<dbReference type="GO" id="GO:0019253">
    <property type="term" value="P:reductive pentose-phosphate cycle"/>
    <property type="evidence" value="ECO:0007669"/>
    <property type="project" value="UniProtKB-KW"/>
</dbReference>
<dbReference type="CDD" id="cd18126">
    <property type="entry name" value="GAPDH_I_C"/>
    <property type="match status" value="1"/>
</dbReference>
<keyword evidence="11" id="KW-1185">Reference proteome</keyword>
<dbReference type="AlphaFoldDB" id="A0AAQ3UA10"/>
<evidence type="ECO:0000256" key="7">
    <source>
        <dbReference type="RuleBase" id="RU000397"/>
    </source>
</evidence>
<protein>
    <recommendedName>
        <fullName evidence="8">Glyceraldehyde-3-phosphate dehydrogenase</fullName>
        <ecNumber evidence="8">1.2.1.-</ecNumber>
    </recommendedName>
</protein>
<comment type="subunit">
    <text evidence="6">Tetramer of either four A chains (GAPDH 2) or two A and two B chains (GAPDH 1).</text>
</comment>
<dbReference type="InterPro" id="IPR020828">
    <property type="entry name" value="GlycerAld_3-P_DH_NAD(P)-bd"/>
</dbReference>
<sequence>MASPMLSATTAPLQGAGLSEFSGLRSSASLPMRRNATSDDFLSAVSFRTHAVGTTSGGPRRAPAEAKLKVAINGFGRIGRNFLRCWHGRGDDSPLDIIAINDTGGVKQASHLLKYDSTLGIFDADVKPEGDSAISVDGKVIKVVSDRNPTNLPWGDMGIDLVIEGTGVFVDREGAGKHIQAGAKKVLITAPGKGDIPTYVVGVNADQYNPDEPIISNASCTTNCLAPFVKVLDQKFGIIKGTMTTTHSYTGDQRLLDASHRDLRRARAAALNIVPTSTGAAKAVALVLPNLKGKLNGIALRVPTPNVSVVDLVVQVSKKTLAEEVNQAFRDSAASELKGILEVCDVPLVSVDFRCSDVSSTIDASLTMVMGDDMVKVIAWYDNEWGYSQRVVDLADIVANNWK</sequence>
<dbReference type="SMART" id="SM00846">
    <property type="entry name" value="Gp_dh_N"/>
    <property type="match status" value="1"/>
</dbReference>
<dbReference type="EC" id="1.2.1.-" evidence="8"/>
<dbReference type="Gene3D" id="3.30.360.10">
    <property type="entry name" value="Dihydrodipicolinate Reductase, domain 2"/>
    <property type="match status" value="1"/>
</dbReference>
<dbReference type="InterPro" id="IPR006424">
    <property type="entry name" value="Glyceraldehyde-3-P_DH_1"/>
</dbReference>
<dbReference type="Pfam" id="PF00044">
    <property type="entry name" value="Gp_dh_N"/>
    <property type="match status" value="1"/>
</dbReference>
<evidence type="ECO:0000313" key="10">
    <source>
        <dbReference type="EMBL" id="WVZ85937.1"/>
    </source>
</evidence>
<evidence type="ECO:0000256" key="8">
    <source>
        <dbReference type="RuleBase" id="RU361160"/>
    </source>
</evidence>
<evidence type="ECO:0000256" key="2">
    <source>
        <dbReference type="ARBA" id="ARBA00007406"/>
    </source>
</evidence>
<name>A0AAQ3UA10_PASNO</name>
<dbReference type="NCBIfam" id="TIGR01534">
    <property type="entry name" value="GAPDH-I"/>
    <property type="match status" value="1"/>
</dbReference>
<dbReference type="Proteomes" id="UP001341281">
    <property type="component" value="Chromosome 07"/>
</dbReference>
<dbReference type="InterPro" id="IPR036291">
    <property type="entry name" value="NAD(P)-bd_dom_sf"/>
</dbReference>
<dbReference type="SUPFAM" id="SSF55347">
    <property type="entry name" value="Glyceraldehyde-3-phosphate dehydrogenase-like, C-terminal domain"/>
    <property type="match status" value="1"/>
</dbReference>
<evidence type="ECO:0000313" key="11">
    <source>
        <dbReference type="Proteomes" id="UP001341281"/>
    </source>
</evidence>
<dbReference type="GO" id="GO:0006006">
    <property type="term" value="P:glucose metabolic process"/>
    <property type="evidence" value="ECO:0007669"/>
    <property type="project" value="InterPro"/>
</dbReference>